<dbReference type="HAMAP" id="MF_00211">
    <property type="entry name" value="TrpD"/>
    <property type="match status" value="1"/>
</dbReference>
<dbReference type="InterPro" id="IPR005940">
    <property type="entry name" value="Anthranilate_Pribosyl_Tfrase"/>
</dbReference>
<evidence type="ECO:0000256" key="9">
    <source>
        <dbReference type="HAMAP-Rule" id="MF_00211"/>
    </source>
</evidence>
<feature type="domain" description="Glycosyl transferase family 3 N-terminal" evidence="11">
    <location>
        <begin position="13"/>
        <end position="73"/>
    </location>
</feature>
<keyword evidence="5 9" id="KW-0822">Tryptophan biosynthesis</keyword>
<comment type="similarity">
    <text evidence="8">In the C-terminal section; belongs to the anthranilate phosphoribosyltransferase family.</text>
</comment>
<accession>A0A2I1PAN1</accession>
<feature type="binding site" evidence="9">
    <location>
        <position position="234"/>
    </location>
    <ligand>
        <name>Mg(2+)</name>
        <dbReference type="ChEBI" id="CHEBI:18420"/>
        <label>2</label>
    </ligand>
</feature>
<dbReference type="Gene3D" id="1.20.970.10">
    <property type="entry name" value="Transferase, Pyrimidine Nucleoside Phosphorylase, Chain C"/>
    <property type="match status" value="1"/>
</dbReference>
<comment type="caution">
    <text evidence="12">The sequence shown here is derived from an EMBL/GenBank/DDBJ whole genome shotgun (WGS) entry which is preliminary data.</text>
</comment>
<feature type="binding site" evidence="9">
    <location>
        <position position="98"/>
    </location>
    <ligand>
        <name>5-phospho-alpha-D-ribose 1-diphosphate</name>
        <dbReference type="ChEBI" id="CHEBI:58017"/>
    </ligand>
</feature>
<evidence type="ECO:0000256" key="4">
    <source>
        <dbReference type="ARBA" id="ARBA00022679"/>
    </source>
</evidence>
<dbReference type="SUPFAM" id="SSF47648">
    <property type="entry name" value="Nucleoside phosphorylase/phosphoribosyltransferase N-terminal domain"/>
    <property type="match status" value="1"/>
</dbReference>
<dbReference type="GO" id="GO:0000162">
    <property type="term" value="P:L-tryptophan biosynthetic process"/>
    <property type="evidence" value="ECO:0007669"/>
    <property type="project" value="UniProtKB-UniRule"/>
</dbReference>
<feature type="binding site" evidence="9">
    <location>
        <position position="176"/>
    </location>
    <ligand>
        <name>anthranilate</name>
        <dbReference type="ChEBI" id="CHEBI:16567"/>
        <label>2</label>
    </ligand>
</feature>
<evidence type="ECO:0000313" key="12">
    <source>
        <dbReference type="EMBL" id="PKZ41678.1"/>
    </source>
</evidence>
<feature type="binding site" evidence="9">
    <location>
        <begin position="93"/>
        <end position="94"/>
    </location>
    <ligand>
        <name>5-phospho-alpha-D-ribose 1-diphosphate</name>
        <dbReference type="ChEBI" id="CHEBI:58017"/>
    </ligand>
</feature>
<evidence type="ECO:0000256" key="2">
    <source>
        <dbReference type="ARBA" id="ARBA00022605"/>
    </source>
</evidence>
<dbReference type="Pfam" id="PF00591">
    <property type="entry name" value="Glycos_transf_3"/>
    <property type="match status" value="1"/>
</dbReference>
<dbReference type="AlphaFoldDB" id="A0A2I1PAN1"/>
<dbReference type="RefSeq" id="WP_101849578.1">
    <property type="nucleotide sequence ID" value="NZ_JBHLVH010000028.1"/>
</dbReference>
<feature type="binding site" evidence="9">
    <location>
        <begin position="100"/>
        <end position="103"/>
    </location>
    <ligand>
        <name>5-phospho-alpha-D-ribose 1-diphosphate</name>
        <dbReference type="ChEBI" id="CHEBI:58017"/>
    </ligand>
</feature>
<protein>
    <recommendedName>
        <fullName evidence="9">Anthranilate phosphoribosyltransferase</fullName>
        <ecNumber evidence="9">2.4.2.18</ecNumber>
    </recommendedName>
</protein>
<dbReference type="Gene3D" id="3.40.1030.10">
    <property type="entry name" value="Nucleoside phosphorylase/phosphoribosyltransferase catalytic domain"/>
    <property type="match status" value="1"/>
</dbReference>
<comment type="pathway">
    <text evidence="1 9">Amino-acid biosynthesis; L-tryptophan biosynthesis; L-tryptophan from chorismate: step 2/5.</text>
</comment>
<dbReference type="PANTHER" id="PTHR43285">
    <property type="entry name" value="ANTHRANILATE PHOSPHORIBOSYLTRANSFERASE"/>
    <property type="match status" value="1"/>
</dbReference>
<dbReference type="EC" id="2.4.2.18" evidence="9"/>
<dbReference type="FunFam" id="3.40.1030.10:FF:000002">
    <property type="entry name" value="Anthranilate phosphoribosyltransferase"/>
    <property type="match status" value="1"/>
</dbReference>
<dbReference type="InterPro" id="IPR035902">
    <property type="entry name" value="Nuc_phospho_transferase"/>
</dbReference>
<comment type="similarity">
    <text evidence="9">Belongs to the anthranilate phosphoribosyltransferase family.</text>
</comment>
<evidence type="ECO:0000313" key="13">
    <source>
        <dbReference type="Proteomes" id="UP000234206"/>
    </source>
</evidence>
<dbReference type="GO" id="GO:0004048">
    <property type="term" value="F:anthranilate phosphoribosyltransferase activity"/>
    <property type="evidence" value="ECO:0007669"/>
    <property type="project" value="UniProtKB-UniRule"/>
</dbReference>
<keyword evidence="3 9" id="KW-0328">Glycosyltransferase</keyword>
<feature type="domain" description="Glycosyl transferase family 3" evidence="10">
    <location>
        <begin position="84"/>
        <end position="342"/>
    </location>
</feature>
<evidence type="ECO:0000256" key="1">
    <source>
        <dbReference type="ARBA" id="ARBA00004907"/>
    </source>
</evidence>
<feature type="binding site" evidence="9">
    <location>
        <position position="235"/>
    </location>
    <ligand>
        <name>Mg(2+)</name>
        <dbReference type="ChEBI" id="CHEBI:18420"/>
        <label>2</label>
    </ligand>
</feature>
<keyword evidence="13" id="KW-1185">Reference proteome</keyword>
<dbReference type="OrthoDB" id="9806430at2"/>
<sequence length="358" mass="36930">MASAPGDRTWRTVLTDLLAGRDLDRATASWAMDEVMSGRATDVEVAGFLVALRAKGETVEEVRALADVMVGHAVPLPVESGGRPLVDIVGTGGDGYDTVNISTMACVVAAAAGVTVVKHGNRAASSKSGAADVLEALGVDLTMEPEDVARVAGQAGISFAFAQTFHPSMRFAATARRGLGIPTAFNILGPITNPARPQVSVVGCAQERAMEILSGVFADRGTTATVMRGREGLDEASPAGPTDVRWVRGGQITSFVLEPEAVGVRRHTIEELRGGDAAHNAEVARRVLAGADGPATEAVVLNAGVALATATEAPQELDQDGFERLVARHVEVARETIGSGAAAGVLAEWVRATRPGAA</sequence>
<feature type="binding site" evidence="9">
    <location>
        <position position="130"/>
    </location>
    <ligand>
        <name>5-phospho-alpha-D-ribose 1-diphosphate</name>
        <dbReference type="ChEBI" id="CHEBI:58017"/>
    </ligand>
</feature>
<dbReference type="EMBL" id="PKIZ01000010">
    <property type="protein sequence ID" value="PKZ41678.1"/>
    <property type="molecule type" value="Genomic_DNA"/>
</dbReference>
<dbReference type="Pfam" id="PF02885">
    <property type="entry name" value="Glycos_trans_3N"/>
    <property type="match status" value="1"/>
</dbReference>
<comment type="catalytic activity">
    <reaction evidence="7 9">
        <text>N-(5-phospho-beta-D-ribosyl)anthranilate + diphosphate = 5-phospho-alpha-D-ribose 1-diphosphate + anthranilate</text>
        <dbReference type="Rhea" id="RHEA:11768"/>
        <dbReference type="ChEBI" id="CHEBI:16567"/>
        <dbReference type="ChEBI" id="CHEBI:18277"/>
        <dbReference type="ChEBI" id="CHEBI:33019"/>
        <dbReference type="ChEBI" id="CHEBI:58017"/>
        <dbReference type="EC" id="2.4.2.18"/>
    </reaction>
</comment>
<gene>
    <name evidence="9 12" type="primary">trpD</name>
    <name evidence="12" type="ORF">CYJ76_06340</name>
</gene>
<dbReference type="InterPro" id="IPR000312">
    <property type="entry name" value="Glycosyl_Trfase_fam3"/>
</dbReference>
<evidence type="ECO:0000256" key="3">
    <source>
        <dbReference type="ARBA" id="ARBA00022676"/>
    </source>
</evidence>
<organism evidence="12 13">
    <name type="scientific">Kytococcus schroeteri</name>
    <dbReference type="NCBI Taxonomy" id="138300"/>
    <lineage>
        <taxon>Bacteria</taxon>
        <taxon>Bacillati</taxon>
        <taxon>Actinomycetota</taxon>
        <taxon>Actinomycetes</taxon>
        <taxon>Micrococcales</taxon>
        <taxon>Kytococcaceae</taxon>
        <taxon>Kytococcus</taxon>
    </lineage>
</organism>
<evidence type="ECO:0000256" key="7">
    <source>
        <dbReference type="ARBA" id="ARBA00052328"/>
    </source>
</evidence>
<proteinExistence type="inferred from homology"/>
<comment type="cofactor">
    <cofactor evidence="9">
        <name>Mg(2+)</name>
        <dbReference type="ChEBI" id="CHEBI:18420"/>
    </cofactor>
    <text evidence="9">Binds 2 magnesium ions per monomer.</text>
</comment>
<keyword evidence="4 9" id="KW-0808">Transferase</keyword>
<evidence type="ECO:0000256" key="5">
    <source>
        <dbReference type="ARBA" id="ARBA00022822"/>
    </source>
</evidence>
<comment type="subunit">
    <text evidence="9">Homodimer.</text>
</comment>
<reference evidence="12 13" key="1">
    <citation type="submission" date="2017-12" db="EMBL/GenBank/DDBJ databases">
        <title>Phylogenetic diversity of female urinary microbiome.</title>
        <authorList>
            <person name="Thomas-White K."/>
            <person name="Wolfe A.J."/>
        </authorList>
    </citation>
    <scope>NUCLEOTIDE SEQUENCE [LARGE SCALE GENOMIC DNA]</scope>
    <source>
        <strain evidence="12 13">UMB1298</strain>
    </source>
</reference>
<dbReference type="PANTHER" id="PTHR43285:SF2">
    <property type="entry name" value="ANTHRANILATE PHOSPHORIBOSYLTRANSFERASE"/>
    <property type="match status" value="1"/>
</dbReference>
<feature type="binding site" evidence="9">
    <location>
        <position position="121"/>
    </location>
    <ligand>
        <name>anthranilate</name>
        <dbReference type="ChEBI" id="CHEBI:16567"/>
        <label>1</label>
    </ligand>
</feature>
<comment type="function">
    <text evidence="9">Catalyzes the transfer of the phosphoribosyl group of 5-phosphorylribose-1-pyrophosphate (PRPP) to anthranilate to yield N-(5'-phosphoribosyl)-anthranilate (PRA).</text>
</comment>
<keyword evidence="9" id="KW-0479">Metal-binding</keyword>
<dbReference type="InterPro" id="IPR036320">
    <property type="entry name" value="Glycosyl_Trfase_fam3_N_dom_sf"/>
</dbReference>
<keyword evidence="6 9" id="KW-0057">Aromatic amino acid biosynthesis</keyword>
<feature type="binding site" evidence="9">
    <location>
        <position position="235"/>
    </location>
    <ligand>
        <name>Mg(2+)</name>
        <dbReference type="ChEBI" id="CHEBI:18420"/>
        <label>1</label>
    </ligand>
</feature>
<evidence type="ECO:0000256" key="6">
    <source>
        <dbReference type="ARBA" id="ARBA00023141"/>
    </source>
</evidence>
<dbReference type="UniPathway" id="UPA00035">
    <property type="reaction ID" value="UER00041"/>
</dbReference>
<keyword evidence="9" id="KW-0460">Magnesium</keyword>
<feature type="binding site" evidence="9">
    <location>
        <position position="102"/>
    </location>
    <ligand>
        <name>Mg(2+)</name>
        <dbReference type="ChEBI" id="CHEBI:18420"/>
        <label>1</label>
    </ligand>
</feature>
<evidence type="ECO:0000259" key="11">
    <source>
        <dbReference type="Pfam" id="PF02885"/>
    </source>
</evidence>
<dbReference type="GO" id="GO:0000287">
    <property type="term" value="F:magnesium ion binding"/>
    <property type="evidence" value="ECO:0007669"/>
    <property type="project" value="UniProtKB-UniRule"/>
</dbReference>
<dbReference type="NCBIfam" id="TIGR01245">
    <property type="entry name" value="trpD"/>
    <property type="match status" value="1"/>
</dbReference>
<feature type="binding site" evidence="9">
    <location>
        <position position="90"/>
    </location>
    <ligand>
        <name>anthranilate</name>
        <dbReference type="ChEBI" id="CHEBI:16567"/>
        <label>1</label>
    </ligand>
</feature>
<keyword evidence="2 9" id="KW-0028">Amino-acid biosynthesis</keyword>
<dbReference type="Proteomes" id="UP000234206">
    <property type="component" value="Unassembled WGS sequence"/>
</dbReference>
<evidence type="ECO:0000259" key="10">
    <source>
        <dbReference type="Pfam" id="PF00591"/>
    </source>
</evidence>
<dbReference type="SUPFAM" id="SSF52418">
    <property type="entry name" value="Nucleoside phosphorylase/phosphoribosyltransferase catalytic domain"/>
    <property type="match status" value="1"/>
</dbReference>
<evidence type="ECO:0000256" key="8">
    <source>
        <dbReference type="ARBA" id="ARBA00061188"/>
    </source>
</evidence>
<feature type="binding site" evidence="9">
    <location>
        <begin position="118"/>
        <end position="126"/>
    </location>
    <ligand>
        <name>5-phospho-alpha-D-ribose 1-diphosphate</name>
        <dbReference type="ChEBI" id="CHEBI:58017"/>
    </ligand>
</feature>
<dbReference type="GO" id="GO:0005829">
    <property type="term" value="C:cytosol"/>
    <property type="evidence" value="ECO:0007669"/>
    <property type="project" value="TreeGrafter"/>
</dbReference>
<feature type="binding site" evidence="9">
    <location>
        <position position="90"/>
    </location>
    <ligand>
        <name>5-phospho-alpha-D-ribose 1-diphosphate</name>
        <dbReference type="ChEBI" id="CHEBI:58017"/>
    </ligand>
</feature>
<comment type="caution">
    <text evidence="9">Lacks conserved residue(s) required for the propagation of feature annotation.</text>
</comment>
<dbReference type="InterPro" id="IPR017459">
    <property type="entry name" value="Glycosyl_Trfase_fam3_N_dom"/>
</dbReference>
<name>A0A2I1PAN1_9MICO</name>